<protein>
    <submittedName>
        <fullName evidence="1">Integrase core domain protein</fullName>
    </submittedName>
</protein>
<proteinExistence type="predicted"/>
<feature type="non-terminal residue" evidence="1">
    <location>
        <position position="79"/>
    </location>
</feature>
<sequence>QRPEIAALRIEEGHWEGDTVVGKRAGKESVVLSLLEKKTENYIALQIPGKDADSVLSAMQLLKEEFGNKFSQVFKTITV</sequence>
<dbReference type="EMBL" id="AMCI01009546">
    <property type="protein sequence ID" value="EJW89320.1"/>
    <property type="molecule type" value="Genomic_DNA"/>
</dbReference>
<dbReference type="AlphaFoldDB" id="J9BP07"/>
<accession>J9BP07</accession>
<name>J9BP07_9ZZZZ</name>
<reference evidence="1" key="1">
    <citation type="journal article" date="2012" name="PLoS ONE">
        <title>Gene sets for utilization of primary and secondary nutrition supplies in the distal gut of endangered iberian lynx.</title>
        <authorList>
            <person name="Alcaide M."/>
            <person name="Messina E."/>
            <person name="Richter M."/>
            <person name="Bargiela R."/>
            <person name="Peplies J."/>
            <person name="Huws S.A."/>
            <person name="Newbold C.J."/>
            <person name="Golyshin P.N."/>
            <person name="Simon M.A."/>
            <person name="Lopez G."/>
            <person name="Yakimov M.M."/>
            <person name="Ferrer M."/>
        </authorList>
    </citation>
    <scope>NUCLEOTIDE SEQUENCE</scope>
</reference>
<organism evidence="1">
    <name type="scientific">gut metagenome</name>
    <dbReference type="NCBI Taxonomy" id="749906"/>
    <lineage>
        <taxon>unclassified sequences</taxon>
        <taxon>metagenomes</taxon>
        <taxon>organismal metagenomes</taxon>
    </lineage>
</organism>
<feature type="non-terminal residue" evidence="1">
    <location>
        <position position="1"/>
    </location>
</feature>
<comment type="caution">
    <text evidence="1">The sequence shown here is derived from an EMBL/GenBank/DDBJ whole genome shotgun (WGS) entry which is preliminary data.</text>
</comment>
<evidence type="ECO:0000313" key="1">
    <source>
        <dbReference type="EMBL" id="EJW89320.1"/>
    </source>
</evidence>
<gene>
    <name evidence="1" type="ORF">EVA_22573</name>
</gene>